<accession>A0ABY8BXX2</accession>
<dbReference type="Gene3D" id="1.20.1420.20">
    <property type="entry name" value="M75 peptidase, HXXE motif"/>
    <property type="match status" value="1"/>
</dbReference>
<proteinExistence type="inferred from homology"/>
<feature type="chain" id="PRO_5045937200" evidence="4">
    <location>
        <begin position="35"/>
        <end position="408"/>
    </location>
</feature>
<dbReference type="PANTHER" id="PTHR39192:SF1">
    <property type="entry name" value="IRON UPTAKE SYSTEM COMPONENT EFEO"/>
    <property type="match status" value="1"/>
</dbReference>
<dbReference type="InterPro" id="IPR053377">
    <property type="entry name" value="Iron_uptake_EfeM/EfeO"/>
</dbReference>
<dbReference type="NCBIfam" id="NF041757">
    <property type="entry name" value="EfeO"/>
    <property type="match status" value="1"/>
</dbReference>
<gene>
    <name evidence="6" type="ORF">PU630_16060</name>
</gene>
<feature type="domain" description="Imelysin-like" evidence="5">
    <location>
        <begin position="156"/>
        <end position="399"/>
    </location>
</feature>
<dbReference type="PROSITE" id="PS51257">
    <property type="entry name" value="PROKAR_LIPOPROTEIN"/>
    <property type="match status" value="1"/>
</dbReference>
<dbReference type="InterPro" id="IPR034981">
    <property type="entry name" value="Imelysin-like_EfeO/Algp7"/>
</dbReference>
<evidence type="ECO:0000259" key="5">
    <source>
        <dbReference type="Pfam" id="PF09375"/>
    </source>
</evidence>
<dbReference type="InterPro" id="IPR050894">
    <property type="entry name" value="EfeM/EfeO_iron_uptake"/>
</dbReference>
<evidence type="ECO:0000313" key="7">
    <source>
        <dbReference type="Proteomes" id="UP001214553"/>
    </source>
</evidence>
<sequence length="408" mass="42689">MPSTDRRLRLVTLTAVLGAASALTLAGCSGSSSAADPSSSGAPSTVNVTLSAGSDGDECTADTTTAKAGPVTFSVKNESATGIIEFELLQDQRIVGEKENLAPGLAPVSFTVTLDGGTYQLYCPGATTELTDFTVTGKAAKAATGDTAELLADGATGYAGYVTDRIADLLDGAKQLQAAIDAGDLDKAKTVYAGTRQFYEKIESDVSGFIKPGADPTDNAGNLDYLIDMRASNLDPEVGWHGFHAIERDLWKNGKITDDTKKLAAELTENVTSLSELSKDLTFKPEDLANGAAGLLEEVQSNKISGEEEAYSHIDLVDLASNVEGARQAFAYLEPGLKKLNADLTDQITAQFTHVDTVLAKYRDANALGGYVTYDDATKKAAANEISQAVQALQDPLSQIAQKVAAAS</sequence>
<dbReference type="PANTHER" id="PTHR39192">
    <property type="entry name" value="IRON UPTAKE SYSTEM COMPONENT EFEO"/>
    <property type="match status" value="1"/>
</dbReference>
<comment type="similarity">
    <text evidence="2">Belongs to the EfeM/EfeO family.</text>
</comment>
<evidence type="ECO:0000256" key="3">
    <source>
        <dbReference type="ARBA" id="ARBA00022729"/>
    </source>
</evidence>
<organism evidence="6 7">
    <name type="scientific">Microbacterium horticulturae</name>
    <dbReference type="NCBI Taxonomy" id="3028316"/>
    <lineage>
        <taxon>Bacteria</taxon>
        <taxon>Bacillati</taxon>
        <taxon>Actinomycetota</taxon>
        <taxon>Actinomycetes</taxon>
        <taxon>Micrococcales</taxon>
        <taxon>Microbacteriaceae</taxon>
        <taxon>Microbacterium</taxon>
    </lineage>
</organism>
<dbReference type="Proteomes" id="UP001214553">
    <property type="component" value="Chromosome"/>
</dbReference>
<feature type="signal peptide" evidence="4">
    <location>
        <begin position="1"/>
        <end position="34"/>
    </location>
</feature>
<protein>
    <submittedName>
        <fullName evidence="6">EfeM/EfeO family lipoprotein</fullName>
    </submittedName>
</protein>
<evidence type="ECO:0000313" key="6">
    <source>
        <dbReference type="EMBL" id="WEG08735.1"/>
    </source>
</evidence>
<dbReference type="Pfam" id="PF09375">
    <property type="entry name" value="Peptidase_M75"/>
    <property type="match status" value="1"/>
</dbReference>
<comment type="subcellular location">
    <subcellularLocation>
        <location evidence="1">Cell envelope</location>
    </subcellularLocation>
</comment>
<evidence type="ECO:0000256" key="1">
    <source>
        <dbReference type="ARBA" id="ARBA00004196"/>
    </source>
</evidence>
<keyword evidence="6" id="KW-0449">Lipoprotein</keyword>
<keyword evidence="7" id="KW-1185">Reference proteome</keyword>
<dbReference type="EMBL" id="CP119108">
    <property type="protein sequence ID" value="WEG08735.1"/>
    <property type="molecule type" value="Genomic_DNA"/>
</dbReference>
<evidence type="ECO:0000256" key="4">
    <source>
        <dbReference type="SAM" id="SignalP"/>
    </source>
</evidence>
<reference evidence="6 7" key="1">
    <citation type="submission" date="2023-03" db="EMBL/GenBank/DDBJ databases">
        <title>Genome sequence of Microbacterium sp. KACC 23027.</title>
        <authorList>
            <person name="Kim S."/>
            <person name="Heo J."/>
            <person name="Kwon S.-W."/>
        </authorList>
    </citation>
    <scope>NUCLEOTIDE SEQUENCE [LARGE SCALE GENOMIC DNA]</scope>
    <source>
        <strain evidence="6 7">KACC 23027</strain>
    </source>
</reference>
<evidence type="ECO:0000256" key="2">
    <source>
        <dbReference type="ARBA" id="ARBA00005989"/>
    </source>
</evidence>
<dbReference type="CDD" id="cd14656">
    <property type="entry name" value="Imelysin-like_EfeO"/>
    <property type="match status" value="1"/>
</dbReference>
<dbReference type="InterPro" id="IPR038352">
    <property type="entry name" value="Imelysin_sf"/>
</dbReference>
<keyword evidence="3 4" id="KW-0732">Signal</keyword>
<dbReference type="InterPro" id="IPR018976">
    <property type="entry name" value="Imelysin-like"/>
</dbReference>
<dbReference type="RefSeq" id="WP_275278062.1">
    <property type="nucleotide sequence ID" value="NZ_CP119108.1"/>
</dbReference>
<name>A0ABY8BXX2_9MICO</name>